<proteinExistence type="predicted"/>
<evidence type="ECO:0008006" key="3">
    <source>
        <dbReference type="Google" id="ProtNLM"/>
    </source>
</evidence>
<keyword evidence="2" id="KW-1185">Reference proteome</keyword>
<protein>
    <recommendedName>
        <fullName evidence="3">DUF493 family protein</fullName>
    </recommendedName>
</protein>
<dbReference type="Gene3D" id="3.30.70.260">
    <property type="match status" value="1"/>
</dbReference>
<dbReference type="Proteomes" id="UP000237056">
    <property type="component" value="Unassembled WGS sequence"/>
</dbReference>
<sequence length="101" mass="11556">MRLILIAMDKKTEEFYIRLKEELKNTSEWPSNYLYKFIVPTDAKKIEEVENAFDNMGAVIQTQQSKNAKYTSVSINVTMESPESVVSKYIEVSGIEGIISL</sequence>
<reference evidence="1 2" key="1">
    <citation type="submission" date="2018-01" db="EMBL/GenBank/DDBJ databases">
        <title>Genomic Encyclopedia of Type Strains, Phase I: the one thousand microbial genomes (KMG-I) project.</title>
        <authorList>
            <person name="Goeker M."/>
        </authorList>
    </citation>
    <scope>NUCLEOTIDE SEQUENCE [LARGE SCALE GENOMIC DNA]</scope>
    <source>
        <strain evidence="1 2">DSM 17960</strain>
    </source>
</reference>
<dbReference type="SUPFAM" id="SSF117991">
    <property type="entry name" value="YbeD/HP0495-like"/>
    <property type="match status" value="1"/>
</dbReference>
<dbReference type="EMBL" id="PQNY01000005">
    <property type="protein sequence ID" value="POS02139.1"/>
    <property type="molecule type" value="Genomic_DNA"/>
</dbReference>
<dbReference type="InterPro" id="IPR007454">
    <property type="entry name" value="UPF0250_YbeD-like"/>
</dbReference>
<dbReference type="InterPro" id="IPR027471">
    <property type="entry name" value="YbeD-like_sf"/>
</dbReference>
<comment type="caution">
    <text evidence="1">The sequence shown here is derived from an EMBL/GenBank/DDBJ whole genome shotgun (WGS) entry which is preliminary data.</text>
</comment>
<dbReference type="AlphaFoldDB" id="A0A2S4N8X8"/>
<dbReference type="Pfam" id="PF04359">
    <property type="entry name" value="DUF493"/>
    <property type="match status" value="1"/>
</dbReference>
<organism evidence="1 2">
    <name type="scientific">Flavobacterium croceum DSM 17960</name>
    <dbReference type="NCBI Taxonomy" id="1121886"/>
    <lineage>
        <taxon>Bacteria</taxon>
        <taxon>Pseudomonadati</taxon>
        <taxon>Bacteroidota</taxon>
        <taxon>Flavobacteriia</taxon>
        <taxon>Flavobacteriales</taxon>
        <taxon>Flavobacteriaceae</taxon>
        <taxon>Flavobacterium</taxon>
    </lineage>
</organism>
<accession>A0A2S4N8X8</accession>
<name>A0A2S4N8X8_9FLAO</name>
<gene>
    <name evidence="1" type="ORF">Q361_10529</name>
</gene>
<evidence type="ECO:0000313" key="1">
    <source>
        <dbReference type="EMBL" id="POS02139.1"/>
    </source>
</evidence>
<evidence type="ECO:0000313" key="2">
    <source>
        <dbReference type="Proteomes" id="UP000237056"/>
    </source>
</evidence>